<protein>
    <submittedName>
        <fullName evidence="1">Uncharacterized protein</fullName>
    </submittedName>
</protein>
<dbReference type="AlphaFoldDB" id="X1T5W1"/>
<evidence type="ECO:0000313" key="1">
    <source>
        <dbReference type="EMBL" id="GAJ00728.1"/>
    </source>
</evidence>
<organism evidence="1">
    <name type="scientific">marine sediment metagenome</name>
    <dbReference type="NCBI Taxonomy" id="412755"/>
    <lineage>
        <taxon>unclassified sequences</taxon>
        <taxon>metagenomes</taxon>
        <taxon>ecological metagenomes</taxon>
    </lineage>
</organism>
<reference evidence="1" key="1">
    <citation type="journal article" date="2014" name="Front. Microbiol.">
        <title>High frequency of phylogenetically diverse reductive dehalogenase-homologous genes in deep subseafloor sedimentary metagenomes.</title>
        <authorList>
            <person name="Kawai M."/>
            <person name="Futagami T."/>
            <person name="Toyoda A."/>
            <person name="Takaki Y."/>
            <person name="Nishi S."/>
            <person name="Hori S."/>
            <person name="Arai W."/>
            <person name="Tsubouchi T."/>
            <person name="Morono Y."/>
            <person name="Uchiyama I."/>
            <person name="Ito T."/>
            <person name="Fujiyama A."/>
            <person name="Inagaki F."/>
            <person name="Takami H."/>
        </authorList>
    </citation>
    <scope>NUCLEOTIDE SEQUENCE</scope>
    <source>
        <strain evidence="1">Expedition CK06-06</strain>
    </source>
</reference>
<proteinExistence type="predicted"/>
<gene>
    <name evidence="1" type="ORF">S12H4_27895</name>
</gene>
<comment type="caution">
    <text evidence="1">The sequence shown here is derived from an EMBL/GenBank/DDBJ whole genome shotgun (WGS) entry which is preliminary data.</text>
</comment>
<accession>X1T5W1</accession>
<dbReference type="EMBL" id="BARW01015958">
    <property type="protein sequence ID" value="GAJ00728.1"/>
    <property type="molecule type" value="Genomic_DNA"/>
</dbReference>
<sequence length="67" mass="7775">SYISSYLKQFNHDTKLLILSRSFGNKNYDITRKKIENFKPDIIGFTSVATEYKFISNTAITPVLNIR</sequence>
<name>X1T5W1_9ZZZZ</name>
<feature type="non-terminal residue" evidence="1">
    <location>
        <position position="1"/>
    </location>
</feature>